<dbReference type="Pfam" id="PF00051">
    <property type="entry name" value="Kringle"/>
    <property type="match status" value="1"/>
</dbReference>
<dbReference type="Ensembl" id="ENSCSAVT00000000626.1">
    <property type="protein sequence ID" value="ENSCSAVP00000000619.1"/>
    <property type="gene ID" value="ENSCSAVG00000000345.1"/>
</dbReference>
<feature type="domain" description="Kringle" evidence="5">
    <location>
        <begin position="135"/>
        <end position="202"/>
    </location>
</feature>
<evidence type="ECO:0000256" key="1">
    <source>
        <dbReference type="ARBA" id="ARBA00022572"/>
    </source>
</evidence>
<accession>H2Y5M1</accession>
<dbReference type="SUPFAM" id="SSF82895">
    <property type="entry name" value="TSP-1 type 1 repeat"/>
    <property type="match status" value="1"/>
</dbReference>
<dbReference type="InterPro" id="IPR038178">
    <property type="entry name" value="Kringle_sf"/>
</dbReference>
<reference evidence="6" key="3">
    <citation type="submission" date="2025-09" db="UniProtKB">
        <authorList>
            <consortium name="Ensembl"/>
        </authorList>
    </citation>
    <scope>IDENTIFICATION</scope>
</reference>
<dbReference type="GO" id="GO:0005102">
    <property type="term" value="F:signaling receptor binding"/>
    <property type="evidence" value="ECO:0007669"/>
    <property type="project" value="TreeGrafter"/>
</dbReference>
<evidence type="ECO:0000256" key="3">
    <source>
        <dbReference type="PROSITE-ProRule" id="PRU00121"/>
    </source>
</evidence>
<proteinExistence type="predicted"/>
<keyword evidence="4" id="KW-0732">Signal</keyword>
<keyword evidence="1 3" id="KW-0420">Kringle</keyword>
<reference evidence="6" key="2">
    <citation type="submission" date="2025-08" db="UniProtKB">
        <authorList>
            <consortium name="Ensembl"/>
        </authorList>
    </citation>
    <scope>IDENTIFICATION</scope>
</reference>
<dbReference type="GO" id="GO:0005615">
    <property type="term" value="C:extracellular space"/>
    <property type="evidence" value="ECO:0007669"/>
    <property type="project" value="TreeGrafter"/>
</dbReference>
<dbReference type="Gene3D" id="2.20.100.10">
    <property type="entry name" value="Thrombospondin type-1 (TSP1) repeat"/>
    <property type="match status" value="1"/>
</dbReference>
<sequence length="256" mass="28639">MIFKLTLLVAVCSIGGILVSDQRNIVSLCQDAKNCEHCPGGYEIVYVDECAVCSCTPPVEVKVQGPARWSRWSRWSECDKPCNIGSKTRVRRCLNGLVGTTGCVGPVEQSRRCKNKNCPLYRGGECYDPLAANEYRGKVKIARRGVRCFRWNHPRSAFRPVDYPDKGLVGSYCRNPSDDPSGPWCYTNRLYTTTSTCSLPRCKTAEAHIGPLGAGGRLVQPVVEAVFRYEFEHVWADLYQKEVVSDQLRLLNHAAK</sequence>
<dbReference type="SMART" id="SM00130">
    <property type="entry name" value="KR"/>
    <property type="match status" value="1"/>
</dbReference>
<feature type="chain" id="PRO_5003578390" description="Kringle domain-containing protein" evidence="4">
    <location>
        <begin position="23"/>
        <end position="256"/>
    </location>
</feature>
<keyword evidence="2" id="KW-1015">Disulfide bond</keyword>
<dbReference type="GO" id="GO:0004175">
    <property type="term" value="F:endopeptidase activity"/>
    <property type="evidence" value="ECO:0007669"/>
    <property type="project" value="TreeGrafter"/>
</dbReference>
<dbReference type="SMART" id="SM00209">
    <property type="entry name" value="TSP1"/>
    <property type="match status" value="1"/>
</dbReference>
<dbReference type="PROSITE" id="PS50070">
    <property type="entry name" value="KRINGLE_2"/>
    <property type="match status" value="1"/>
</dbReference>
<evidence type="ECO:0000313" key="6">
    <source>
        <dbReference type="Ensembl" id="ENSCSAVP00000000619.1"/>
    </source>
</evidence>
<dbReference type="Gene3D" id="2.40.20.10">
    <property type="entry name" value="Plasminogen Kringle 4"/>
    <property type="match status" value="1"/>
</dbReference>
<evidence type="ECO:0000259" key="5">
    <source>
        <dbReference type="PROSITE" id="PS50070"/>
    </source>
</evidence>
<dbReference type="InterPro" id="IPR018056">
    <property type="entry name" value="Kringle_CS"/>
</dbReference>
<dbReference type="PROSITE" id="PS50092">
    <property type="entry name" value="TSP1"/>
    <property type="match status" value="1"/>
</dbReference>
<reference evidence="7" key="1">
    <citation type="submission" date="2003-08" db="EMBL/GenBank/DDBJ databases">
        <authorList>
            <person name="Birren B."/>
            <person name="Nusbaum C."/>
            <person name="Abebe A."/>
            <person name="Abouelleil A."/>
            <person name="Adekoya E."/>
            <person name="Ait-zahra M."/>
            <person name="Allen N."/>
            <person name="Allen T."/>
            <person name="An P."/>
            <person name="Anderson M."/>
            <person name="Anderson S."/>
            <person name="Arachchi H."/>
            <person name="Armbruster J."/>
            <person name="Bachantsang P."/>
            <person name="Baldwin J."/>
            <person name="Barry A."/>
            <person name="Bayul T."/>
            <person name="Blitshsteyn B."/>
            <person name="Bloom T."/>
            <person name="Blye J."/>
            <person name="Boguslavskiy L."/>
            <person name="Borowsky M."/>
            <person name="Boukhgalter B."/>
            <person name="Brunache A."/>
            <person name="Butler J."/>
            <person name="Calixte N."/>
            <person name="Calvo S."/>
            <person name="Camarata J."/>
            <person name="Campo K."/>
            <person name="Chang J."/>
            <person name="Cheshatsang Y."/>
            <person name="Citroen M."/>
            <person name="Collymore A."/>
            <person name="Considine T."/>
            <person name="Cook A."/>
            <person name="Cooke P."/>
            <person name="Corum B."/>
            <person name="Cuomo C."/>
            <person name="David R."/>
            <person name="Dawoe T."/>
            <person name="Degray S."/>
            <person name="Dodge S."/>
            <person name="Dooley K."/>
            <person name="Dorje P."/>
            <person name="Dorjee K."/>
            <person name="Dorris L."/>
            <person name="Duffey N."/>
            <person name="Dupes A."/>
            <person name="Elkins T."/>
            <person name="Engels R."/>
            <person name="Erickson J."/>
            <person name="Farina A."/>
            <person name="Faro S."/>
            <person name="Ferreira P."/>
            <person name="Fischer H."/>
            <person name="Fitzgerald M."/>
            <person name="Foley K."/>
            <person name="Gage D."/>
            <person name="Galagan J."/>
            <person name="Gearin G."/>
            <person name="Gnerre S."/>
            <person name="Gnirke A."/>
            <person name="Goyette A."/>
            <person name="Graham J."/>
            <person name="Grandbois E."/>
            <person name="Gyaltsen K."/>
            <person name="Hafez N."/>
            <person name="Hagopian D."/>
            <person name="Hagos B."/>
            <person name="Hall J."/>
            <person name="Hatcher B."/>
            <person name="Heller A."/>
            <person name="Higgins H."/>
            <person name="Honan T."/>
            <person name="Horn A."/>
            <person name="Houde N."/>
            <person name="Hughes L."/>
            <person name="Hulme W."/>
            <person name="Husby E."/>
            <person name="Iliev I."/>
            <person name="Jaffe D."/>
            <person name="Jones C."/>
            <person name="Kamal M."/>
            <person name="Kamat A."/>
            <person name="Kamvysselis M."/>
            <person name="Karlsson E."/>
            <person name="Kells C."/>
            <person name="Kieu A."/>
            <person name="Kisner P."/>
            <person name="Kodira C."/>
            <person name="Kulbokas E."/>
            <person name="Labutti K."/>
            <person name="Lama D."/>
            <person name="Landers T."/>
            <person name="Leger J."/>
            <person name="Levine S."/>
            <person name="Lewis D."/>
            <person name="Lewis T."/>
            <person name="Lindblad-toh K."/>
            <person name="Liu X."/>
            <person name="Lokyitsang T."/>
            <person name="Lokyitsang Y."/>
            <person name="Lucien O."/>
            <person name="Lui A."/>
            <person name="Ma L.J."/>
            <person name="Mabbitt R."/>
            <person name="Macdonald J."/>
            <person name="Maclean C."/>
            <person name="Major J."/>
            <person name="Manning J."/>
            <person name="Marabella R."/>
            <person name="Maru K."/>
            <person name="Matthews C."/>
            <person name="Mauceli E."/>
            <person name="Mccarthy M."/>
            <person name="Mcdonough S."/>
            <person name="Mcghee T."/>
            <person name="Meldrim J."/>
            <person name="Meneus L."/>
            <person name="Mesirov J."/>
            <person name="Mihalev A."/>
            <person name="Mihova T."/>
            <person name="Mikkelsen T."/>
            <person name="Mlenga V."/>
            <person name="Moru K."/>
            <person name="Mozes J."/>
            <person name="Mulrain L."/>
            <person name="Munson G."/>
            <person name="Naylor J."/>
            <person name="Newes C."/>
            <person name="Nguyen C."/>
            <person name="Nguyen N."/>
            <person name="Nguyen T."/>
            <person name="Nicol R."/>
            <person name="Nielsen C."/>
            <person name="Nizzari M."/>
            <person name="Norbu C."/>
            <person name="Norbu N."/>
            <person name="O'donnell P."/>
            <person name="Okoawo O."/>
            <person name="O'leary S."/>
            <person name="Omotosho B."/>
            <person name="O'neill K."/>
            <person name="Osman S."/>
            <person name="Parker S."/>
            <person name="Perrin D."/>
            <person name="Phunkhang P."/>
            <person name="Piqani B."/>
            <person name="Purcell S."/>
            <person name="Rachupka T."/>
            <person name="Ramasamy U."/>
            <person name="Rameau R."/>
            <person name="Ray V."/>
            <person name="Raymond C."/>
            <person name="Retta R."/>
            <person name="Richardson S."/>
            <person name="Rise C."/>
            <person name="Rodriguez J."/>
            <person name="Rogers J."/>
            <person name="Rogov P."/>
            <person name="Rutman M."/>
            <person name="Schupbach R."/>
            <person name="Seaman C."/>
            <person name="Settipalli S."/>
            <person name="Sharpe T."/>
            <person name="Sheridan J."/>
            <person name="Sherpa N."/>
            <person name="Shi J."/>
            <person name="Smirnov S."/>
            <person name="Smith C."/>
            <person name="Sougnez C."/>
            <person name="Spencer B."/>
            <person name="Stalker J."/>
            <person name="Stange-thomann N."/>
            <person name="Stavropoulos S."/>
            <person name="Stetson K."/>
            <person name="Stone C."/>
            <person name="Stone S."/>
            <person name="Stubbs M."/>
            <person name="Talamas J."/>
            <person name="Tchuinga P."/>
            <person name="Tenzing P."/>
            <person name="Tesfaye S."/>
            <person name="Theodore J."/>
            <person name="Thoulutsang Y."/>
            <person name="Topham K."/>
            <person name="Towey S."/>
            <person name="Tsamla T."/>
            <person name="Tsomo N."/>
            <person name="Vallee D."/>
            <person name="Vassiliev H."/>
            <person name="Venkataraman V."/>
            <person name="Vinson J."/>
            <person name="Vo A."/>
            <person name="Wade C."/>
            <person name="Wang S."/>
            <person name="Wangchuk T."/>
            <person name="Wangdi T."/>
            <person name="Whittaker C."/>
            <person name="Wilkinson J."/>
            <person name="Wu Y."/>
            <person name="Wyman D."/>
            <person name="Yadav S."/>
            <person name="Yang S."/>
            <person name="Yang X."/>
            <person name="Yeager S."/>
            <person name="Yee E."/>
            <person name="Young G."/>
            <person name="Zainoun J."/>
            <person name="Zembeck L."/>
            <person name="Zimmer A."/>
            <person name="Zody M."/>
            <person name="Lander E."/>
        </authorList>
    </citation>
    <scope>NUCLEOTIDE SEQUENCE [LARGE SCALE GENOMIC DNA]</scope>
</reference>
<dbReference type="InterPro" id="IPR000884">
    <property type="entry name" value="TSP1_rpt"/>
</dbReference>
<dbReference type="SUPFAM" id="SSF57440">
    <property type="entry name" value="Kringle-like"/>
    <property type="match status" value="1"/>
</dbReference>
<name>H2Y5M1_CIOSA</name>
<dbReference type="PANTHER" id="PTHR24261">
    <property type="entry name" value="PLASMINOGEN-RELATED"/>
    <property type="match status" value="1"/>
</dbReference>
<dbReference type="Proteomes" id="UP000007875">
    <property type="component" value="Unassembled WGS sequence"/>
</dbReference>
<dbReference type="HOGENOM" id="CLU_1085692_0_0_1"/>
<dbReference type="AlphaFoldDB" id="H2Y5M1"/>
<dbReference type="GeneTree" id="ENSGT00940000163017"/>
<dbReference type="InterPro" id="IPR036383">
    <property type="entry name" value="TSP1_rpt_sf"/>
</dbReference>
<evidence type="ECO:0000256" key="2">
    <source>
        <dbReference type="ARBA" id="ARBA00023157"/>
    </source>
</evidence>
<comment type="caution">
    <text evidence="3">Lacks conserved residue(s) required for the propagation of feature annotation.</text>
</comment>
<dbReference type="InterPro" id="IPR000001">
    <property type="entry name" value="Kringle"/>
</dbReference>
<evidence type="ECO:0000313" key="7">
    <source>
        <dbReference type="Proteomes" id="UP000007875"/>
    </source>
</evidence>
<dbReference type="InterPro" id="IPR013806">
    <property type="entry name" value="Kringle-like"/>
</dbReference>
<keyword evidence="7" id="KW-1185">Reference proteome</keyword>
<dbReference type="PROSITE" id="PS00021">
    <property type="entry name" value="KRINGLE_1"/>
    <property type="match status" value="1"/>
</dbReference>
<dbReference type="Pfam" id="PF00090">
    <property type="entry name" value="TSP_1"/>
    <property type="match status" value="1"/>
</dbReference>
<protein>
    <recommendedName>
        <fullName evidence="5">Kringle domain-containing protein</fullName>
    </recommendedName>
</protein>
<feature type="signal peptide" evidence="4">
    <location>
        <begin position="1"/>
        <end position="22"/>
    </location>
</feature>
<dbReference type="PANTHER" id="PTHR24261:SF7">
    <property type="entry name" value="KRINGLE DOMAIN-CONTAINING PROTEIN"/>
    <property type="match status" value="1"/>
</dbReference>
<organism evidence="6 7">
    <name type="scientific">Ciona savignyi</name>
    <name type="common">Pacific transparent sea squirt</name>
    <dbReference type="NCBI Taxonomy" id="51511"/>
    <lineage>
        <taxon>Eukaryota</taxon>
        <taxon>Metazoa</taxon>
        <taxon>Chordata</taxon>
        <taxon>Tunicata</taxon>
        <taxon>Ascidiacea</taxon>
        <taxon>Phlebobranchia</taxon>
        <taxon>Cionidae</taxon>
        <taxon>Ciona</taxon>
    </lineage>
</organism>
<dbReference type="InterPro" id="IPR050759">
    <property type="entry name" value="Serine_protease_kringle"/>
</dbReference>
<evidence type="ECO:0000256" key="4">
    <source>
        <dbReference type="SAM" id="SignalP"/>
    </source>
</evidence>